<dbReference type="PANTHER" id="PTHR44591:SF3">
    <property type="entry name" value="RESPONSE REGULATORY DOMAIN-CONTAINING PROTEIN"/>
    <property type="match status" value="1"/>
</dbReference>
<organism evidence="4 5">
    <name type="scientific">Neiella marina</name>
    <dbReference type="NCBI Taxonomy" id="508461"/>
    <lineage>
        <taxon>Bacteria</taxon>
        <taxon>Pseudomonadati</taxon>
        <taxon>Pseudomonadota</taxon>
        <taxon>Gammaproteobacteria</taxon>
        <taxon>Alteromonadales</taxon>
        <taxon>Echinimonadaceae</taxon>
        <taxon>Neiella</taxon>
    </lineage>
</organism>
<dbReference type="AlphaFoldDB" id="A0A8J2U5S7"/>
<dbReference type="PANTHER" id="PTHR44591">
    <property type="entry name" value="STRESS RESPONSE REGULATOR PROTEIN 1"/>
    <property type="match status" value="1"/>
</dbReference>
<feature type="modified residue" description="4-aspartylphosphate" evidence="2">
    <location>
        <position position="61"/>
    </location>
</feature>
<gene>
    <name evidence="4" type="ORF">GCM10011369_22270</name>
</gene>
<accession>A0A8J2U5S7</accession>
<dbReference type="SMART" id="SM00448">
    <property type="entry name" value="REC"/>
    <property type="match status" value="1"/>
</dbReference>
<reference evidence="5" key="1">
    <citation type="journal article" date="2019" name="Int. J. Syst. Evol. Microbiol.">
        <title>The Global Catalogue of Microorganisms (GCM) 10K type strain sequencing project: providing services to taxonomists for standard genome sequencing and annotation.</title>
        <authorList>
            <consortium name="The Broad Institute Genomics Platform"/>
            <consortium name="The Broad Institute Genome Sequencing Center for Infectious Disease"/>
            <person name="Wu L."/>
            <person name="Ma J."/>
        </authorList>
    </citation>
    <scope>NUCLEOTIDE SEQUENCE [LARGE SCALE GENOMIC DNA]</scope>
    <source>
        <strain evidence="5">CGMCC 1.10130</strain>
    </source>
</reference>
<dbReference type="PROSITE" id="PS50110">
    <property type="entry name" value="RESPONSE_REGULATORY"/>
    <property type="match status" value="1"/>
</dbReference>
<comment type="caution">
    <text evidence="4">The sequence shown here is derived from an EMBL/GenBank/DDBJ whole genome shotgun (WGS) entry which is preliminary data.</text>
</comment>
<sequence>MEKLTIICVDDQPEVLNAVARDIDSLSSHCDIEECQSAQECLDLLEELDAEGKPIALVISDHVMPEKNGVQMLTEIASDGRFNKTRLFLLTGLATHQDTIQAINQAGIDQYFEKAWDPDELIAECKRALTRYVFAAGLDYLDYQPVLDAEKTFELVAGKV</sequence>
<keyword evidence="5" id="KW-1185">Reference proteome</keyword>
<proteinExistence type="predicted"/>
<evidence type="ECO:0000259" key="3">
    <source>
        <dbReference type="PROSITE" id="PS50110"/>
    </source>
</evidence>
<dbReference type="OrthoDB" id="9802066at2"/>
<dbReference type="RefSeq" id="WP_087505889.1">
    <property type="nucleotide sequence ID" value="NZ_BMDX01000010.1"/>
</dbReference>
<protein>
    <submittedName>
        <fullName evidence="4">Response regulator</fullName>
    </submittedName>
</protein>
<dbReference type="Pfam" id="PF00072">
    <property type="entry name" value="Response_reg"/>
    <property type="match status" value="1"/>
</dbReference>
<name>A0A8J2U5S7_9GAMM</name>
<dbReference type="Proteomes" id="UP000619743">
    <property type="component" value="Unassembled WGS sequence"/>
</dbReference>
<evidence type="ECO:0000313" key="4">
    <source>
        <dbReference type="EMBL" id="GGA79833.1"/>
    </source>
</evidence>
<evidence type="ECO:0000256" key="2">
    <source>
        <dbReference type="PROSITE-ProRule" id="PRU00169"/>
    </source>
</evidence>
<dbReference type="InterPro" id="IPR011006">
    <property type="entry name" value="CheY-like_superfamily"/>
</dbReference>
<feature type="domain" description="Response regulatory" evidence="3">
    <location>
        <begin position="5"/>
        <end position="129"/>
    </location>
</feature>
<evidence type="ECO:0000256" key="1">
    <source>
        <dbReference type="ARBA" id="ARBA00022553"/>
    </source>
</evidence>
<dbReference type="EMBL" id="BMDX01000010">
    <property type="protein sequence ID" value="GGA79833.1"/>
    <property type="molecule type" value="Genomic_DNA"/>
</dbReference>
<dbReference type="InterPro" id="IPR001789">
    <property type="entry name" value="Sig_transdc_resp-reg_receiver"/>
</dbReference>
<dbReference type="Gene3D" id="3.40.50.2300">
    <property type="match status" value="1"/>
</dbReference>
<evidence type="ECO:0000313" key="5">
    <source>
        <dbReference type="Proteomes" id="UP000619743"/>
    </source>
</evidence>
<dbReference type="GO" id="GO:0000160">
    <property type="term" value="P:phosphorelay signal transduction system"/>
    <property type="evidence" value="ECO:0007669"/>
    <property type="project" value="InterPro"/>
</dbReference>
<dbReference type="SUPFAM" id="SSF52172">
    <property type="entry name" value="CheY-like"/>
    <property type="match status" value="1"/>
</dbReference>
<keyword evidence="1 2" id="KW-0597">Phosphoprotein</keyword>
<dbReference type="InterPro" id="IPR050595">
    <property type="entry name" value="Bact_response_regulator"/>
</dbReference>